<gene>
    <name evidence="1" type="ORF">DPMN_145090</name>
</gene>
<dbReference type="SUPFAM" id="SSF63825">
    <property type="entry name" value="YWTD domain"/>
    <property type="match status" value="1"/>
</dbReference>
<keyword evidence="2" id="KW-1185">Reference proteome</keyword>
<evidence type="ECO:0000313" key="1">
    <source>
        <dbReference type="EMBL" id="KAH3791602.1"/>
    </source>
</evidence>
<accession>A0A9D4J0Z4</accession>
<sequence length="321" mass="35701">MNADIASIGDPLDKMQRGKEENVASVKASYERSLQEIFDIRARFNAVLDNLQKNTIKELESLKETLHETLQKDIDICKQTSKKIKTMSTIIEDIGYSVSERGFIANIKFNEEKRLSMQILQEIKKNPRVKISLQYNVNLSDCMSTCTGLGTAIKTNEETAEDPNKAISITGKHAFKFNVKTDSDQYECAITSISETSDGQLIIADLNNGCIKLLSQACTVTSILTLPSLPWSMCTISRNMVAVAVSNRNSINQIQLVRVDNGTLINDTTLRLNHPCYGIAHHCDDLFVTSGIALYQYKMDGESVLKYESNIGNNVDVQSGN</sequence>
<reference evidence="1" key="1">
    <citation type="journal article" date="2019" name="bioRxiv">
        <title>The Genome of the Zebra Mussel, Dreissena polymorpha: A Resource for Invasive Species Research.</title>
        <authorList>
            <person name="McCartney M.A."/>
            <person name="Auch B."/>
            <person name="Kono T."/>
            <person name="Mallez S."/>
            <person name="Zhang Y."/>
            <person name="Obille A."/>
            <person name="Becker A."/>
            <person name="Abrahante J.E."/>
            <person name="Garbe J."/>
            <person name="Badalamenti J.P."/>
            <person name="Herman A."/>
            <person name="Mangelson H."/>
            <person name="Liachko I."/>
            <person name="Sullivan S."/>
            <person name="Sone E.D."/>
            <person name="Koren S."/>
            <person name="Silverstein K.A.T."/>
            <person name="Beckman K.B."/>
            <person name="Gohl D.M."/>
        </authorList>
    </citation>
    <scope>NUCLEOTIDE SEQUENCE</scope>
    <source>
        <strain evidence="1">Duluth1</strain>
        <tissue evidence="1">Whole animal</tissue>
    </source>
</reference>
<evidence type="ECO:0000313" key="2">
    <source>
        <dbReference type="Proteomes" id="UP000828390"/>
    </source>
</evidence>
<proteinExistence type="predicted"/>
<name>A0A9D4J0Z4_DREPO</name>
<dbReference type="EMBL" id="JAIWYP010000007">
    <property type="protein sequence ID" value="KAH3791602.1"/>
    <property type="molecule type" value="Genomic_DNA"/>
</dbReference>
<dbReference type="AlphaFoldDB" id="A0A9D4J0Z4"/>
<reference evidence="1" key="2">
    <citation type="submission" date="2020-11" db="EMBL/GenBank/DDBJ databases">
        <authorList>
            <person name="McCartney M.A."/>
            <person name="Auch B."/>
            <person name="Kono T."/>
            <person name="Mallez S."/>
            <person name="Becker A."/>
            <person name="Gohl D.M."/>
            <person name="Silverstein K.A.T."/>
            <person name="Koren S."/>
            <person name="Bechman K.B."/>
            <person name="Herman A."/>
            <person name="Abrahante J.E."/>
            <person name="Garbe J."/>
        </authorList>
    </citation>
    <scope>NUCLEOTIDE SEQUENCE</scope>
    <source>
        <strain evidence="1">Duluth1</strain>
        <tissue evidence="1">Whole animal</tissue>
    </source>
</reference>
<organism evidence="1 2">
    <name type="scientific">Dreissena polymorpha</name>
    <name type="common">Zebra mussel</name>
    <name type="synonym">Mytilus polymorpha</name>
    <dbReference type="NCBI Taxonomy" id="45954"/>
    <lineage>
        <taxon>Eukaryota</taxon>
        <taxon>Metazoa</taxon>
        <taxon>Spiralia</taxon>
        <taxon>Lophotrochozoa</taxon>
        <taxon>Mollusca</taxon>
        <taxon>Bivalvia</taxon>
        <taxon>Autobranchia</taxon>
        <taxon>Heteroconchia</taxon>
        <taxon>Euheterodonta</taxon>
        <taxon>Imparidentia</taxon>
        <taxon>Neoheterodontei</taxon>
        <taxon>Myida</taxon>
        <taxon>Dreissenoidea</taxon>
        <taxon>Dreissenidae</taxon>
        <taxon>Dreissena</taxon>
    </lineage>
</organism>
<comment type="caution">
    <text evidence="1">The sequence shown here is derived from an EMBL/GenBank/DDBJ whole genome shotgun (WGS) entry which is preliminary data.</text>
</comment>
<protein>
    <submittedName>
        <fullName evidence="1">Uncharacterized protein</fullName>
    </submittedName>
</protein>
<dbReference type="Proteomes" id="UP000828390">
    <property type="component" value="Unassembled WGS sequence"/>
</dbReference>